<dbReference type="Proteomes" id="UP001066276">
    <property type="component" value="Chromosome 1_2"/>
</dbReference>
<dbReference type="EMBL" id="JANPWB010000002">
    <property type="protein sequence ID" value="KAJ1211290.1"/>
    <property type="molecule type" value="Genomic_DNA"/>
</dbReference>
<evidence type="ECO:0000313" key="1">
    <source>
        <dbReference type="EMBL" id="KAJ1211290.1"/>
    </source>
</evidence>
<protein>
    <submittedName>
        <fullName evidence="1">Uncharacterized protein</fullName>
    </submittedName>
</protein>
<proteinExistence type="predicted"/>
<gene>
    <name evidence="1" type="ORF">NDU88_006651</name>
</gene>
<sequence>MLNHSERRDGVRTGLSCASCLPWLPPLLFLLLGRLQDVLAVWRKGTEREKERTIAGEDVVKEWTFETRKAEKDRKNIDRSKYGGDKFYSQTKDSEAVSSGYDLSEEWLIGGRELNLGGGTYGEAAVAAP</sequence>
<organism evidence="1 2">
    <name type="scientific">Pleurodeles waltl</name>
    <name type="common">Iberian ribbed newt</name>
    <dbReference type="NCBI Taxonomy" id="8319"/>
    <lineage>
        <taxon>Eukaryota</taxon>
        <taxon>Metazoa</taxon>
        <taxon>Chordata</taxon>
        <taxon>Craniata</taxon>
        <taxon>Vertebrata</taxon>
        <taxon>Euteleostomi</taxon>
        <taxon>Amphibia</taxon>
        <taxon>Batrachia</taxon>
        <taxon>Caudata</taxon>
        <taxon>Salamandroidea</taxon>
        <taxon>Salamandridae</taxon>
        <taxon>Pleurodelinae</taxon>
        <taxon>Pleurodeles</taxon>
    </lineage>
</organism>
<accession>A0AAV7WG90</accession>
<comment type="caution">
    <text evidence="1">The sequence shown here is derived from an EMBL/GenBank/DDBJ whole genome shotgun (WGS) entry which is preliminary data.</text>
</comment>
<reference evidence="1" key="1">
    <citation type="journal article" date="2022" name="bioRxiv">
        <title>Sequencing and chromosome-scale assembly of the giantPleurodeles waltlgenome.</title>
        <authorList>
            <person name="Brown T."/>
            <person name="Elewa A."/>
            <person name="Iarovenko S."/>
            <person name="Subramanian E."/>
            <person name="Araus A.J."/>
            <person name="Petzold A."/>
            <person name="Susuki M."/>
            <person name="Suzuki K.-i.T."/>
            <person name="Hayashi T."/>
            <person name="Toyoda A."/>
            <person name="Oliveira C."/>
            <person name="Osipova E."/>
            <person name="Leigh N.D."/>
            <person name="Simon A."/>
            <person name="Yun M.H."/>
        </authorList>
    </citation>
    <scope>NUCLEOTIDE SEQUENCE</scope>
    <source>
        <strain evidence="1">20211129_DDA</strain>
        <tissue evidence="1">Liver</tissue>
    </source>
</reference>
<keyword evidence="2" id="KW-1185">Reference proteome</keyword>
<evidence type="ECO:0000313" key="2">
    <source>
        <dbReference type="Proteomes" id="UP001066276"/>
    </source>
</evidence>
<dbReference type="AlphaFoldDB" id="A0AAV7WG90"/>
<name>A0AAV7WG90_PLEWA</name>